<feature type="compositionally biased region" description="Basic and acidic residues" evidence="8">
    <location>
        <begin position="128"/>
        <end position="137"/>
    </location>
</feature>
<name>A0A167BHX6_COLIC</name>
<feature type="region of interest" description="Disordered" evidence="8">
    <location>
        <begin position="1"/>
        <end position="377"/>
    </location>
</feature>
<dbReference type="Proteomes" id="UP000076584">
    <property type="component" value="Unassembled WGS sequence"/>
</dbReference>
<feature type="compositionally biased region" description="Polar residues" evidence="8">
    <location>
        <begin position="16"/>
        <end position="27"/>
    </location>
</feature>
<feature type="compositionally biased region" description="Polar residues" evidence="8">
    <location>
        <begin position="80"/>
        <end position="91"/>
    </location>
</feature>
<comment type="function">
    <text evidence="1">May be involved in a process influencing telomere capping.</text>
</comment>
<evidence type="ECO:0000313" key="10">
    <source>
        <dbReference type="EMBL" id="KZL81357.1"/>
    </source>
</evidence>
<evidence type="ECO:0000256" key="8">
    <source>
        <dbReference type="SAM" id="MobiDB-lite"/>
    </source>
</evidence>
<feature type="compositionally biased region" description="Basic residues" evidence="8">
    <location>
        <begin position="1"/>
        <end position="11"/>
    </location>
</feature>
<organism evidence="10 11">
    <name type="scientific">Colletotrichum incanum</name>
    <name type="common">Soybean anthracnose fungus</name>
    <dbReference type="NCBI Taxonomy" id="1573173"/>
    <lineage>
        <taxon>Eukaryota</taxon>
        <taxon>Fungi</taxon>
        <taxon>Dikarya</taxon>
        <taxon>Ascomycota</taxon>
        <taxon>Pezizomycotina</taxon>
        <taxon>Sordariomycetes</taxon>
        <taxon>Hypocreomycetidae</taxon>
        <taxon>Glomerellales</taxon>
        <taxon>Glomerellaceae</taxon>
        <taxon>Colletotrichum</taxon>
        <taxon>Colletotrichum spaethianum species complex</taxon>
    </lineage>
</organism>
<dbReference type="PANTHER" id="PTHR41391">
    <property type="entry name" value="RESTRICTION OF TELOMERE CAPPING PROTEIN 4"/>
    <property type="match status" value="1"/>
</dbReference>
<feature type="non-terminal residue" evidence="10">
    <location>
        <position position="1"/>
    </location>
</feature>
<sequence>LKTGVSRRREAHLKTDSANMPSGSSYQNERRAGLSRNAKPPPLLKTLNGKSRFEPKNIDDPPMDDTESELSEPEPPTTSQPILSENLQSERPGSKLTKPSPLSPSSQPKENRFQSNSKPTTDYTDSDESPRSSRADIQRTPYYGTSKRGQEQAKEYSASRQGSLGPRQVANSQGSNTLARASKRNSPDDASPNSISNKKRALASKLNDEREVRRLRGGRKSYSQRDIKDTQRSRKLPERSTMRSSQEKAASNRRKEARSTSPKRPRPSFKAYDEDPFDQFSSKAPQKGLIKLPSLPSSPPGSPPRSTSLKHSSLSPGASPRHAIKAEFKHPSGSLPEPLQIPHRKPTGLRDLESSSKSLSKKKEEEKDSFLDLSEHSHSDIDTETRCPMCSEIVDKALLESFSGGARLHIRRQIQFCRLHKKKSAEDAWDTRGYPRIDWESLDSRLTARYDFLRDIINGGSSHYASLFVEKVKEGKNRTLLKAEGSLTPGYYGPRGLRALSENIIGNFSSILRERAVEDRLISSRGYSSYVEAVLVPELAVQLICEDMKVETDEARMILEESKWIGDLLHEDIGDTVDQLSDDEQTGH</sequence>
<keyword evidence="11" id="KW-1185">Reference proteome</keyword>
<proteinExistence type="inferred from homology"/>
<evidence type="ECO:0000256" key="1">
    <source>
        <dbReference type="ARBA" id="ARBA00002738"/>
    </source>
</evidence>
<evidence type="ECO:0000256" key="6">
    <source>
        <dbReference type="ARBA" id="ARBA00022490"/>
    </source>
</evidence>
<evidence type="ECO:0000256" key="2">
    <source>
        <dbReference type="ARBA" id="ARBA00004123"/>
    </source>
</evidence>
<evidence type="ECO:0000256" key="3">
    <source>
        <dbReference type="ARBA" id="ARBA00004496"/>
    </source>
</evidence>
<dbReference type="PANTHER" id="PTHR41391:SF1">
    <property type="entry name" value="RESTRICTION OF TELOMERE CAPPING PROTEIN 4"/>
    <property type="match status" value="1"/>
</dbReference>
<feature type="compositionally biased region" description="Low complexity" evidence="8">
    <location>
        <begin position="94"/>
        <end position="108"/>
    </location>
</feature>
<comment type="similarity">
    <text evidence="4">Belongs to the RTC4 family.</text>
</comment>
<protein>
    <recommendedName>
        <fullName evidence="5">Restriction of telomere capping protein 4</fullName>
    </recommendedName>
</protein>
<reference evidence="10 11" key="1">
    <citation type="submission" date="2015-06" db="EMBL/GenBank/DDBJ databases">
        <title>Survival trade-offs in plant roots during colonization by closely related pathogenic and mutualistic fungi.</title>
        <authorList>
            <person name="Hacquard S."/>
            <person name="Kracher B."/>
            <person name="Hiruma K."/>
            <person name="Weinman A."/>
            <person name="Muench P."/>
            <person name="Garrido Oter R."/>
            <person name="Ver Loren van Themaat E."/>
            <person name="Dallerey J.-F."/>
            <person name="Damm U."/>
            <person name="Henrissat B."/>
            <person name="Lespinet O."/>
            <person name="Thon M."/>
            <person name="Kemen E."/>
            <person name="McHardy A.C."/>
            <person name="Schulze-Lefert P."/>
            <person name="O'Connell R.J."/>
        </authorList>
    </citation>
    <scope>NUCLEOTIDE SEQUENCE [LARGE SCALE GENOMIC DNA]</scope>
    <source>
        <strain evidence="10 11">MAFF 238704</strain>
    </source>
</reference>
<dbReference type="InterPro" id="IPR039024">
    <property type="entry name" value="RTC4"/>
</dbReference>
<dbReference type="EMBL" id="LFIW01001670">
    <property type="protein sequence ID" value="KZL81357.1"/>
    <property type="molecule type" value="Genomic_DNA"/>
</dbReference>
<evidence type="ECO:0000256" key="7">
    <source>
        <dbReference type="ARBA" id="ARBA00023242"/>
    </source>
</evidence>
<dbReference type="InterPro" id="IPR028094">
    <property type="entry name" value="RTC4_C"/>
</dbReference>
<evidence type="ECO:0000313" key="11">
    <source>
        <dbReference type="Proteomes" id="UP000076584"/>
    </source>
</evidence>
<feature type="domain" description="Restriction of telomere capping protein 4 C-terminal" evidence="9">
    <location>
        <begin position="456"/>
        <end position="572"/>
    </location>
</feature>
<feature type="compositionally biased region" description="Basic and acidic residues" evidence="8">
    <location>
        <begin position="223"/>
        <end position="241"/>
    </location>
</feature>
<comment type="subcellular location">
    <subcellularLocation>
        <location evidence="3">Cytoplasm</location>
    </subcellularLocation>
    <subcellularLocation>
        <location evidence="2">Nucleus</location>
    </subcellularLocation>
</comment>
<keyword evidence="7" id="KW-0539">Nucleus</keyword>
<accession>A0A167BHX6</accession>
<dbReference type="SMART" id="SM01312">
    <property type="entry name" value="RTC4"/>
    <property type="match status" value="1"/>
</dbReference>
<dbReference type="AlphaFoldDB" id="A0A167BHX6"/>
<dbReference type="Pfam" id="PF14474">
    <property type="entry name" value="RTC4"/>
    <property type="match status" value="1"/>
</dbReference>
<keyword evidence="6" id="KW-0963">Cytoplasm</keyword>
<feature type="compositionally biased region" description="Basic and acidic residues" evidence="8">
    <location>
        <begin position="361"/>
        <end position="377"/>
    </location>
</feature>
<feature type="non-terminal residue" evidence="10">
    <location>
        <position position="588"/>
    </location>
</feature>
<feature type="compositionally biased region" description="Polar residues" evidence="8">
    <location>
        <begin position="113"/>
        <end position="123"/>
    </location>
</feature>
<evidence type="ECO:0000259" key="9">
    <source>
        <dbReference type="SMART" id="SM01312"/>
    </source>
</evidence>
<dbReference type="GO" id="GO:0005634">
    <property type="term" value="C:nucleus"/>
    <property type="evidence" value="ECO:0007669"/>
    <property type="project" value="UniProtKB-SubCell"/>
</dbReference>
<evidence type="ECO:0000256" key="4">
    <source>
        <dbReference type="ARBA" id="ARBA00009461"/>
    </source>
</evidence>
<feature type="compositionally biased region" description="Acidic residues" evidence="8">
    <location>
        <begin position="61"/>
        <end position="72"/>
    </location>
</feature>
<evidence type="ECO:0000256" key="5">
    <source>
        <dbReference type="ARBA" id="ARBA00015162"/>
    </source>
</evidence>
<comment type="caution">
    <text evidence="10">The sequence shown here is derived from an EMBL/GenBank/DDBJ whole genome shotgun (WGS) entry which is preliminary data.</text>
</comment>
<dbReference type="GO" id="GO:0005737">
    <property type="term" value="C:cytoplasm"/>
    <property type="evidence" value="ECO:0007669"/>
    <property type="project" value="UniProtKB-SubCell"/>
</dbReference>
<gene>
    <name evidence="10" type="ORF">CI238_00456</name>
</gene>
<feature type="compositionally biased region" description="Polar residues" evidence="8">
    <location>
        <begin position="169"/>
        <end position="179"/>
    </location>
</feature>